<gene>
    <name evidence="1" type="ORF">V6N11_030459</name>
</gene>
<dbReference type="Proteomes" id="UP001396334">
    <property type="component" value="Unassembled WGS sequence"/>
</dbReference>
<comment type="caution">
    <text evidence="1">The sequence shown here is derived from an EMBL/GenBank/DDBJ whole genome shotgun (WGS) entry which is preliminary data.</text>
</comment>
<accession>A0ABR2PL08</accession>
<protein>
    <submittedName>
        <fullName evidence="1">Uncharacterized protein</fullName>
    </submittedName>
</protein>
<evidence type="ECO:0000313" key="1">
    <source>
        <dbReference type="EMBL" id="KAK8989091.1"/>
    </source>
</evidence>
<dbReference type="EMBL" id="JBBPBN010000057">
    <property type="protein sequence ID" value="KAK8989091.1"/>
    <property type="molecule type" value="Genomic_DNA"/>
</dbReference>
<organism evidence="1 2">
    <name type="scientific">Hibiscus sabdariffa</name>
    <name type="common">roselle</name>
    <dbReference type="NCBI Taxonomy" id="183260"/>
    <lineage>
        <taxon>Eukaryota</taxon>
        <taxon>Viridiplantae</taxon>
        <taxon>Streptophyta</taxon>
        <taxon>Embryophyta</taxon>
        <taxon>Tracheophyta</taxon>
        <taxon>Spermatophyta</taxon>
        <taxon>Magnoliopsida</taxon>
        <taxon>eudicotyledons</taxon>
        <taxon>Gunneridae</taxon>
        <taxon>Pentapetalae</taxon>
        <taxon>rosids</taxon>
        <taxon>malvids</taxon>
        <taxon>Malvales</taxon>
        <taxon>Malvaceae</taxon>
        <taxon>Malvoideae</taxon>
        <taxon>Hibiscus</taxon>
    </lineage>
</organism>
<proteinExistence type="predicted"/>
<keyword evidence="2" id="KW-1185">Reference proteome</keyword>
<reference evidence="1 2" key="1">
    <citation type="journal article" date="2024" name="G3 (Bethesda)">
        <title>Genome assembly of Hibiscus sabdariffa L. provides insights into metabolisms of medicinal natural products.</title>
        <authorList>
            <person name="Kim T."/>
        </authorList>
    </citation>
    <scope>NUCLEOTIDE SEQUENCE [LARGE SCALE GENOMIC DNA]</scope>
    <source>
        <strain evidence="1">TK-2024</strain>
        <tissue evidence="1">Old leaves</tissue>
    </source>
</reference>
<name>A0ABR2PL08_9ROSI</name>
<sequence>MRDAANILRRWLHLTEKVNNDLEKCDSLNKLFENPDQAFGSFSALYNPHSDDLAVVKHFKQQEDAVFLVDMTSV</sequence>
<evidence type="ECO:0000313" key="2">
    <source>
        <dbReference type="Proteomes" id="UP001396334"/>
    </source>
</evidence>